<dbReference type="Gene3D" id="2.40.50.40">
    <property type="match status" value="1"/>
</dbReference>
<dbReference type="Pfam" id="PF00385">
    <property type="entry name" value="Chromo"/>
    <property type="match status" value="1"/>
</dbReference>
<dbReference type="SMART" id="SM00298">
    <property type="entry name" value="CHROMO"/>
    <property type="match status" value="1"/>
</dbReference>
<evidence type="ECO:0000259" key="2">
    <source>
        <dbReference type="PROSITE" id="PS50013"/>
    </source>
</evidence>
<comment type="caution">
    <text evidence="3">The sequence shown here is derived from an EMBL/GenBank/DDBJ whole genome shotgun (WGS) entry which is preliminary data.</text>
</comment>
<dbReference type="SUPFAM" id="SSF54160">
    <property type="entry name" value="Chromo domain-like"/>
    <property type="match status" value="1"/>
</dbReference>
<sequence>MPFVGTQPGECLASPAATITEINDLPAYPFQSGIDIRISSHEVDRRNHKTSLWIEWRTERGGQRRASKYDEREIQVVEPQLVYAYWRQKGGRCEVTDFQKYHVLEILAQQKAKYLVQWVGYDKTECTWEPIKKVGNICPGAVMEWNKKEEENRDSR</sequence>
<evidence type="ECO:0000313" key="3">
    <source>
        <dbReference type="EMBL" id="SPJ80193.1"/>
    </source>
</evidence>
<protein>
    <recommendedName>
        <fullName evidence="2">Chromo domain-containing protein</fullName>
    </recommendedName>
</protein>
<accession>A0AAE8MDY9</accession>
<dbReference type="EMBL" id="ONZP01000304">
    <property type="protein sequence ID" value="SPJ80193.1"/>
    <property type="molecule type" value="Genomic_DNA"/>
</dbReference>
<dbReference type="AlphaFoldDB" id="A0AAE8MDY9"/>
<evidence type="ECO:0000313" key="4">
    <source>
        <dbReference type="Proteomes" id="UP001187734"/>
    </source>
</evidence>
<dbReference type="CDD" id="cd00024">
    <property type="entry name" value="CD_CSD"/>
    <property type="match status" value="1"/>
</dbReference>
<dbReference type="PROSITE" id="PS50013">
    <property type="entry name" value="CHROMO_2"/>
    <property type="match status" value="1"/>
</dbReference>
<feature type="domain" description="Chromo" evidence="2">
    <location>
        <begin position="101"/>
        <end position="156"/>
    </location>
</feature>
<dbReference type="GO" id="GO:0006338">
    <property type="term" value="P:chromatin remodeling"/>
    <property type="evidence" value="ECO:0007669"/>
    <property type="project" value="UniProtKB-ARBA"/>
</dbReference>
<keyword evidence="4" id="KW-1185">Reference proteome</keyword>
<reference evidence="3" key="1">
    <citation type="submission" date="2018-03" db="EMBL/GenBank/DDBJ databases">
        <authorList>
            <person name="Guldener U."/>
        </authorList>
    </citation>
    <scope>NUCLEOTIDE SEQUENCE</scope>
</reference>
<gene>
    <name evidence="3" type="ORF">FTOL_08585</name>
</gene>
<dbReference type="InterPro" id="IPR023780">
    <property type="entry name" value="Chromo_domain"/>
</dbReference>
<name>A0AAE8MDY9_9HYPO</name>
<dbReference type="InterPro" id="IPR016197">
    <property type="entry name" value="Chromo-like_dom_sf"/>
</dbReference>
<comment type="subunit">
    <text evidence="1">Component of the NuA4 histone acetyltransferase complex.</text>
</comment>
<proteinExistence type="predicted"/>
<evidence type="ECO:0000256" key="1">
    <source>
        <dbReference type="ARBA" id="ARBA00011353"/>
    </source>
</evidence>
<organism evidence="3 4">
    <name type="scientific">Fusarium torulosum</name>
    <dbReference type="NCBI Taxonomy" id="33205"/>
    <lineage>
        <taxon>Eukaryota</taxon>
        <taxon>Fungi</taxon>
        <taxon>Dikarya</taxon>
        <taxon>Ascomycota</taxon>
        <taxon>Pezizomycotina</taxon>
        <taxon>Sordariomycetes</taxon>
        <taxon>Hypocreomycetidae</taxon>
        <taxon>Hypocreales</taxon>
        <taxon>Nectriaceae</taxon>
        <taxon>Fusarium</taxon>
    </lineage>
</organism>
<dbReference type="Proteomes" id="UP001187734">
    <property type="component" value="Unassembled WGS sequence"/>
</dbReference>
<dbReference type="InterPro" id="IPR000953">
    <property type="entry name" value="Chromo/chromo_shadow_dom"/>
</dbReference>